<dbReference type="EMBL" id="GBXM01078610">
    <property type="protein sequence ID" value="JAH29967.1"/>
    <property type="molecule type" value="Transcribed_RNA"/>
</dbReference>
<dbReference type="AlphaFoldDB" id="A0A0E9RMC2"/>
<name>A0A0E9RMC2_ANGAN</name>
<sequence>MSGDLSIVLKVKCNWVMQQDNDPKHKSESVI</sequence>
<protein>
    <submittedName>
        <fullName evidence="1">Uncharacterized protein</fullName>
    </submittedName>
</protein>
<reference evidence="1" key="2">
    <citation type="journal article" date="2015" name="Fish Shellfish Immunol.">
        <title>Early steps in the European eel (Anguilla anguilla)-Vibrio vulnificus interaction in the gills: Role of the RtxA13 toxin.</title>
        <authorList>
            <person name="Callol A."/>
            <person name="Pajuelo D."/>
            <person name="Ebbesson L."/>
            <person name="Teles M."/>
            <person name="MacKenzie S."/>
            <person name="Amaro C."/>
        </authorList>
    </citation>
    <scope>NUCLEOTIDE SEQUENCE</scope>
</reference>
<accession>A0A0E9RMC2</accession>
<evidence type="ECO:0000313" key="1">
    <source>
        <dbReference type="EMBL" id="JAH29967.1"/>
    </source>
</evidence>
<reference evidence="1" key="1">
    <citation type="submission" date="2014-11" db="EMBL/GenBank/DDBJ databases">
        <authorList>
            <person name="Amaro Gonzalez C."/>
        </authorList>
    </citation>
    <scope>NUCLEOTIDE SEQUENCE</scope>
</reference>
<proteinExistence type="predicted"/>
<organism evidence="1">
    <name type="scientific">Anguilla anguilla</name>
    <name type="common">European freshwater eel</name>
    <name type="synonym">Muraena anguilla</name>
    <dbReference type="NCBI Taxonomy" id="7936"/>
    <lineage>
        <taxon>Eukaryota</taxon>
        <taxon>Metazoa</taxon>
        <taxon>Chordata</taxon>
        <taxon>Craniata</taxon>
        <taxon>Vertebrata</taxon>
        <taxon>Euteleostomi</taxon>
        <taxon>Actinopterygii</taxon>
        <taxon>Neopterygii</taxon>
        <taxon>Teleostei</taxon>
        <taxon>Anguilliformes</taxon>
        <taxon>Anguillidae</taxon>
        <taxon>Anguilla</taxon>
    </lineage>
</organism>